<evidence type="ECO:0008006" key="4">
    <source>
        <dbReference type="Google" id="ProtNLM"/>
    </source>
</evidence>
<evidence type="ECO:0000313" key="3">
    <source>
        <dbReference type="Proteomes" id="UP001202922"/>
    </source>
</evidence>
<dbReference type="RefSeq" id="WP_241053764.1">
    <property type="nucleotide sequence ID" value="NZ_JAKZBV010000001.1"/>
</dbReference>
<dbReference type="EMBL" id="JAKZBV010000001">
    <property type="protein sequence ID" value="MCH6470246.1"/>
    <property type="molecule type" value="Genomic_DNA"/>
</dbReference>
<sequence length="192" mass="20479">MSNSDDQIRRAIRHTPVDDRPRYAEEWQRDLNEAKARGPAAETEAGRGALRMAAHLRERWLGRLLLGGLGPVRAILGWAILATVALAAFLLGNVVVLLGLVAFIVTALILARAGAHTTWSYAAMVLSVVLGTAAAAYVWWVLGAKIDAADAMTPEPEAARFGGTALVVVGLSVLSFIVSVIFAGAREARIDR</sequence>
<feature type="transmembrane region" description="Helical" evidence="1">
    <location>
        <begin position="60"/>
        <end position="81"/>
    </location>
</feature>
<name>A0ABS9U0X5_9MICC</name>
<evidence type="ECO:0000313" key="2">
    <source>
        <dbReference type="EMBL" id="MCH6470246.1"/>
    </source>
</evidence>
<reference evidence="2 3" key="1">
    <citation type="submission" date="2022-03" db="EMBL/GenBank/DDBJ databases">
        <title>Sinomonas sp. isolated from a soil.</title>
        <authorList>
            <person name="Han J."/>
            <person name="Kim D.-U."/>
        </authorList>
    </citation>
    <scope>NUCLEOTIDE SEQUENCE [LARGE SCALE GENOMIC DNA]</scope>
    <source>
        <strain evidence="2 3">5-5</strain>
    </source>
</reference>
<gene>
    <name evidence="2" type="ORF">L0M17_09700</name>
</gene>
<keyword evidence="1" id="KW-0472">Membrane</keyword>
<keyword evidence="3" id="KW-1185">Reference proteome</keyword>
<keyword evidence="1" id="KW-1133">Transmembrane helix</keyword>
<organism evidence="2 3">
    <name type="scientific">Sinomonas terrae</name>
    <dbReference type="NCBI Taxonomy" id="2908838"/>
    <lineage>
        <taxon>Bacteria</taxon>
        <taxon>Bacillati</taxon>
        <taxon>Actinomycetota</taxon>
        <taxon>Actinomycetes</taxon>
        <taxon>Micrococcales</taxon>
        <taxon>Micrococcaceae</taxon>
        <taxon>Sinomonas</taxon>
    </lineage>
</organism>
<accession>A0ABS9U0X5</accession>
<feature type="transmembrane region" description="Helical" evidence="1">
    <location>
        <begin position="87"/>
        <end position="111"/>
    </location>
</feature>
<proteinExistence type="predicted"/>
<comment type="caution">
    <text evidence="2">The sequence shown here is derived from an EMBL/GenBank/DDBJ whole genome shotgun (WGS) entry which is preliminary data.</text>
</comment>
<feature type="transmembrane region" description="Helical" evidence="1">
    <location>
        <begin position="161"/>
        <end position="185"/>
    </location>
</feature>
<keyword evidence="1" id="KW-0812">Transmembrane</keyword>
<evidence type="ECO:0000256" key="1">
    <source>
        <dbReference type="SAM" id="Phobius"/>
    </source>
</evidence>
<protein>
    <recommendedName>
        <fullName evidence="4">Transmembrane protein</fullName>
    </recommendedName>
</protein>
<feature type="transmembrane region" description="Helical" evidence="1">
    <location>
        <begin position="118"/>
        <end position="141"/>
    </location>
</feature>
<dbReference type="Proteomes" id="UP001202922">
    <property type="component" value="Unassembled WGS sequence"/>
</dbReference>